<proteinExistence type="predicted"/>
<reference evidence="2 3" key="1">
    <citation type="journal article" date="2015" name="Microbes Environ.">
        <title>Distribution and evolution of nitrogen fixation genes in the phylum bacteroidetes.</title>
        <authorList>
            <person name="Inoue J."/>
            <person name="Oshima K."/>
            <person name="Suda W."/>
            <person name="Sakamoto M."/>
            <person name="Iino T."/>
            <person name="Noda S."/>
            <person name="Hongoh Y."/>
            <person name="Hattori M."/>
            <person name="Ohkuma M."/>
        </authorList>
    </citation>
    <scope>NUCLEOTIDE SEQUENCE [LARGE SCALE GENOMIC DNA]</scope>
    <source>
        <strain evidence="2 3">JCM 15093</strain>
    </source>
</reference>
<dbReference type="Pfam" id="PF18925">
    <property type="entry name" value="DUF5675"/>
    <property type="match status" value="1"/>
</dbReference>
<evidence type="ECO:0000259" key="1">
    <source>
        <dbReference type="Pfam" id="PF18925"/>
    </source>
</evidence>
<dbReference type="InterPro" id="IPR043732">
    <property type="entry name" value="DUF5675"/>
</dbReference>
<sequence length="139" mass="15440">MIKLQLKRIARKPSYTIGKLFVDGVYFCDTLEDTDRLDKGMSATEIATKKIPGQTAIPEGTYKVIVNTSPKFKRLLPRLVNVPGYEGVLIHRGNTAADTAGCILVGENKQVGKVLNSTYYEERLVDMLKHADNISIEIV</sequence>
<feature type="domain" description="DUF5675" evidence="1">
    <location>
        <begin position="6"/>
        <end position="129"/>
    </location>
</feature>
<evidence type="ECO:0000313" key="2">
    <source>
        <dbReference type="EMBL" id="GAK37453.1"/>
    </source>
</evidence>
<dbReference type="EMBL" id="BAJS01000021">
    <property type="protein sequence ID" value="GAK37453.1"/>
    <property type="molecule type" value="Genomic_DNA"/>
</dbReference>
<dbReference type="Proteomes" id="UP000027601">
    <property type="component" value="Unassembled WGS sequence"/>
</dbReference>
<evidence type="ECO:0000313" key="3">
    <source>
        <dbReference type="Proteomes" id="UP000027601"/>
    </source>
</evidence>
<dbReference type="STRING" id="1121097.GCA_000428125_02340"/>
<keyword evidence="3" id="KW-1185">Reference proteome</keyword>
<name>A0A069D3I1_9BACE</name>
<protein>
    <recommendedName>
        <fullName evidence="1">DUF5675 domain-containing protein</fullName>
    </recommendedName>
</protein>
<organism evidence="2 3">
    <name type="scientific">Bacteroides graminisolvens DSM 19988 = JCM 15093</name>
    <dbReference type="NCBI Taxonomy" id="1121097"/>
    <lineage>
        <taxon>Bacteria</taxon>
        <taxon>Pseudomonadati</taxon>
        <taxon>Bacteroidota</taxon>
        <taxon>Bacteroidia</taxon>
        <taxon>Bacteroidales</taxon>
        <taxon>Bacteroidaceae</taxon>
        <taxon>Bacteroides</taxon>
    </lineage>
</organism>
<gene>
    <name evidence="2" type="ORF">JCM15093_2704</name>
</gene>
<dbReference type="eggNOG" id="ENOG5032UUQ">
    <property type="taxonomic scope" value="Bacteria"/>
</dbReference>
<accession>A0A069D3I1</accession>
<comment type="caution">
    <text evidence="2">The sequence shown here is derived from an EMBL/GenBank/DDBJ whole genome shotgun (WGS) entry which is preliminary data.</text>
</comment>
<dbReference type="AlphaFoldDB" id="A0A069D3I1"/>
<dbReference type="RefSeq" id="WP_226992556.1">
    <property type="nucleotide sequence ID" value="NZ_ATZI01000010.1"/>
</dbReference>